<dbReference type="KEGG" id="ggr:HKW67_19325"/>
<dbReference type="RefSeq" id="WP_171226945.1">
    <property type="nucleotide sequence ID" value="NZ_CP053085.1"/>
</dbReference>
<dbReference type="SMART" id="SM00220">
    <property type="entry name" value="S_TKc"/>
    <property type="match status" value="1"/>
</dbReference>
<dbReference type="PROSITE" id="PS50011">
    <property type="entry name" value="PROTEIN_KINASE_DOM"/>
    <property type="match status" value="1"/>
</dbReference>
<sequence length="890" mass="95758">MTDISEHLSAALVNRYRIERRLGEGGMATVYLAEDLKHDRKVALKVLRPELGVVIGAERFLQEIKTTARLQHPHILPLFDSGSTVAAYGGGTGLLYYVMPYIEGETLRQKLEREQQLGIDEALNIATEVLDALQYAHEQGVIHRDIKPENILLRNARAFVADFGIALAVSAAAGGRMTETGLSMGTPHYMSPEQATADTHINNRSDIYSLGSVLFELLTGEPPHTGPSAQAIIVKIVSDVARPVKELRKAVPPHVSAAIAKALEKIPADRFDSAKAFADALRNPAFTWPVATAATLGSPAPASRRALVPALIAVALMSMALAAWSWARPNRTASVARYTTSLGVPGTLDGITFGVEAALSPDGASLVFRRPLTGPGQLYIKRRDEVVARPLTGTEGGTGPFFSPDGASIGFVANGQLRRIPIAGGAPLKLEDSVDSTYNRGAWLEDGSIVYYDSRMRTLRRLGAGDGASKVIVRPEALGGRFPWLPSPLPDSRGVLFTAHLTLCVGPVSCRPSGVYVYDARRDTVRALFEDAIGAWYIPTGHVLYLTSGGTLMAVSWDNSALKPTGKAVAVLDGIQAPGFVISNDGTAYYLLGRSEFAPGPVPNARVVWVDRTGNVEPVDSTWQVNTGGRYTGEEETDWGLALSPDGQRLALTMLTDLGTDIWIKQLPNGPVSRLTQDTGAERMPAWSPDGRTITFLSDRPVATGSASKVNPFTTWERAADGTGEPTRATRPALDSIARTLVAQGFKATGAVLSPDGRWLAYVSNEQGPNEVFVRPYPNVNGGKSQVSSGDGSAPLWSHSGRELFYTANGKMHVVSIQPGPTFSAAPPRALFTIPVDIRSGSPLRGTFAISPDDRRFLMVRDNKWEDMAGTPTLVVVQNFFEELRAKLKR</sequence>
<evidence type="ECO:0000259" key="8">
    <source>
        <dbReference type="PROSITE" id="PS50011"/>
    </source>
</evidence>
<dbReference type="InterPro" id="IPR000719">
    <property type="entry name" value="Prot_kinase_dom"/>
</dbReference>
<dbReference type="GO" id="GO:0004674">
    <property type="term" value="F:protein serine/threonine kinase activity"/>
    <property type="evidence" value="ECO:0007669"/>
    <property type="project" value="UniProtKB-KW"/>
</dbReference>
<dbReference type="InterPro" id="IPR017441">
    <property type="entry name" value="Protein_kinase_ATP_BS"/>
</dbReference>
<name>A0A6M4ISA1_9BACT</name>
<keyword evidence="4 7" id="KW-0547">Nucleotide-binding</keyword>
<dbReference type="InterPro" id="IPR008271">
    <property type="entry name" value="Ser/Thr_kinase_AS"/>
</dbReference>
<evidence type="ECO:0000256" key="7">
    <source>
        <dbReference type="PROSITE-ProRule" id="PRU10141"/>
    </source>
</evidence>
<dbReference type="InterPro" id="IPR011042">
    <property type="entry name" value="6-blade_b-propeller_TolB-like"/>
</dbReference>
<evidence type="ECO:0000313" key="10">
    <source>
        <dbReference type="Proteomes" id="UP000500938"/>
    </source>
</evidence>
<dbReference type="CDD" id="cd14014">
    <property type="entry name" value="STKc_PknB_like"/>
    <property type="match status" value="1"/>
</dbReference>
<evidence type="ECO:0000256" key="6">
    <source>
        <dbReference type="ARBA" id="ARBA00022840"/>
    </source>
</evidence>
<dbReference type="PANTHER" id="PTHR43289:SF6">
    <property type="entry name" value="SERINE_THREONINE-PROTEIN KINASE NEKL-3"/>
    <property type="match status" value="1"/>
</dbReference>
<dbReference type="InterPro" id="IPR011659">
    <property type="entry name" value="WD40"/>
</dbReference>
<evidence type="ECO:0000256" key="2">
    <source>
        <dbReference type="ARBA" id="ARBA00022527"/>
    </source>
</evidence>
<evidence type="ECO:0000313" key="9">
    <source>
        <dbReference type="EMBL" id="QJR37510.1"/>
    </source>
</evidence>
<dbReference type="AlphaFoldDB" id="A0A6M4ISA1"/>
<dbReference type="SUPFAM" id="SSF56112">
    <property type="entry name" value="Protein kinase-like (PK-like)"/>
    <property type="match status" value="1"/>
</dbReference>
<organism evidence="9 10">
    <name type="scientific">Gemmatimonas groenlandica</name>
    <dbReference type="NCBI Taxonomy" id="2732249"/>
    <lineage>
        <taxon>Bacteria</taxon>
        <taxon>Pseudomonadati</taxon>
        <taxon>Gemmatimonadota</taxon>
        <taxon>Gemmatimonadia</taxon>
        <taxon>Gemmatimonadales</taxon>
        <taxon>Gemmatimonadaceae</taxon>
        <taxon>Gemmatimonas</taxon>
    </lineage>
</organism>
<gene>
    <name evidence="9" type="ORF">HKW67_19325</name>
</gene>
<dbReference type="SUPFAM" id="SSF82171">
    <property type="entry name" value="DPP6 N-terminal domain-like"/>
    <property type="match status" value="1"/>
</dbReference>
<keyword evidence="5 9" id="KW-0418">Kinase</keyword>
<dbReference type="FunFam" id="1.10.510.10:FF:000021">
    <property type="entry name" value="Serine/threonine protein kinase"/>
    <property type="match status" value="1"/>
</dbReference>
<protein>
    <recommendedName>
        <fullName evidence="1">non-specific serine/threonine protein kinase</fullName>
        <ecNumber evidence="1">2.7.11.1</ecNumber>
    </recommendedName>
</protein>
<dbReference type="Gene3D" id="2.120.10.30">
    <property type="entry name" value="TolB, C-terminal domain"/>
    <property type="match status" value="3"/>
</dbReference>
<proteinExistence type="predicted"/>
<dbReference type="PANTHER" id="PTHR43289">
    <property type="entry name" value="MITOGEN-ACTIVATED PROTEIN KINASE KINASE KINASE 20-RELATED"/>
    <property type="match status" value="1"/>
</dbReference>
<dbReference type="Proteomes" id="UP000500938">
    <property type="component" value="Chromosome"/>
</dbReference>
<accession>A0A6M4ISA1</accession>
<keyword evidence="6 7" id="KW-0067">ATP-binding</keyword>
<dbReference type="Gene3D" id="3.30.200.20">
    <property type="entry name" value="Phosphorylase Kinase, domain 1"/>
    <property type="match status" value="1"/>
</dbReference>
<reference evidence="9 10" key="1">
    <citation type="submission" date="2020-05" db="EMBL/GenBank/DDBJ databases">
        <title>Complete genome sequence of Gemmatimonas greenlandica TET16.</title>
        <authorList>
            <person name="Zeng Y."/>
        </authorList>
    </citation>
    <scope>NUCLEOTIDE SEQUENCE [LARGE SCALE GENOMIC DNA]</scope>
    <source>
        <strain evidence="9 10">TET16</strain>
    </source>
</reference>
<keyword evidence="10" id="KW-1185">Reference proteome</keyword>
<feature type="binding site" evidence="7">
    <location>
        <position position="45"/>
    </location>
    <ligand>
        <name>ATP</name>
        <dbReference type="ChEBI" id="CHEBI:30616"/>
    </ligand>
</feature>
<keyword evidence="2" id="KW-0723">Serine/threonine-protein kinase</keyword>
<feature type="domain" description="Protein kinase" evidence="8">
    <location>
        <begin position="16"/>
        <end position="286"/>
    </location>
</feature>
<dbReference type="PROSITE" id="PS00108">
    <property type="entry name" value="PROTEIN_KINASE_ST"/>
    <property type="match status" value="1"/>
</dbReference>
<dbReference type="Pfam" id="PF00069">
    <property type="entry name" value="Pkinase"/>
    <property type="match status" value="1"/>
</dbReference>
<evidence type="ECO:0000256" key="5">
    <source>
        <dbReference type="ARBA" id="ARBA00022777"/>
    </source>
</evidence>
<dbReference type="Pfam" id="PF07676">
    <property type="entry name" value="PD40"/>
    <property type="match status" value="3"/>
</dbReference>
<evidence type="ECO:0000256" key="4">
    <source>
        <dbReference type="ARBA" id="ARBA00022741"/>
    </source>
</evidence>
<dbReference type="EMBL" id="CP053085">
    <property type="protein sequence ID" value="QJR37510.1"/>
    <property type="molecule type" value="Genomic_DNA"/>
</dbReference>
<dbReference type="GO" id="GO:0005524">
    <property type="term" value="F:ATP binding"/>
    <property type="evidence" value="ECO:0007669"/>
    <property type="project" value="UniProtKB-UniRule"/>
</dbReference>
<dbReference type="InterPro" id="IPR011009">
    <property type="entry name" value="Kinase-like_dom_sf"/>
</dbReference>
<evidence type="ECO:0000256" key="3">
    <source>
        <dbReference type="ARBA" id="ARBA00022679"/>
    </source>
</evidence>
<dbReference type="PROSITE" id="PS00107">
    <property type="entry name" value="PROTEIN_KINASE_ATP"/>
    <property type="match status" value="1"/>
</dbReference>
<keyword evidence="3" id="KW-0808">Transferase</keyword>
<dbReference type="Gene3D" id="1.10.510.10">
    <property type="entry name" value="Transferase(Phosphotransferase) domain 1"/>
    <property type="match status" value="1"/>
</dbReference>
<evidence type="ECO:0000256" key="1">
    <source>
        <dbReference type="ARBA" id="ARBA00012513"/>
    </source>
</evidence>
<dbReference type="EC" id="2.7.11.1" evidence="1"/>